<proteinExistence type="predicted"/>
<comment type="caution">
    <text evidence="2">The sequence shown here is derived from an EMBL/GenBank/DDBJ whole genome shotgun (WGS) entry which is preliminary data.</text>
</comment>
<protein>
    <submittedName>
        <fullName evidence="2">Uncharacterized protein</fullName>
    </submittedName>
</protein>
<keyword evidence="1" id="KW-0472">Membrane</keyword>
<keyword evidence="1" id="KW-1133">Transmembrane helix</keyword>
<feature type="transmembrane region" description="Helical" evidence="1">
    <location>
        <begin position="137"/>
        <end position="169"/>
    </location>
</feature>
<evidence type="ECO:0000313" key="3">
    <source>
        <dbReference type="Proteomes" id="UP001458880"/>
    </source>
</evidence>
<keyword evidence="3" id="KW-1185">Reference proteome</keyword>
<name>A0AAW1MBF6_POPJA</name>
<evidence type="ECO:0000313" key="2">
    <source>
        <dbReference type="EMBL" id="KAK9743555.1"/>
    </source>
</evidence>
<dbReference type="Proteomes" id="UP001458880">
    <property type="component" value="Unassembled WGS sequence"/>
</dbReference>
<evidence type="ECO:0000256" key="1">
    <source>
        <dbReference type="SAM" id="Phobius"/>
    </source>
</evidence>
<gene>
    <name evidence="2" type="ORF">QE152_g8523</name>
</gene>
<sequence length="173" mass="20216">MYTTIKQKLLRNKRYNTYNTSYTRDIIIFSYYSLFVKVERHTNHPTASYLNYLPLLCWLFSLQLRISVSTFAMLAILSPTSNLCRLHPQEDLCLQLNWIVNLFLHYLTTFTPLLLYTHTSGRYHVLLISVPKSNPQFGVSSLIEVLFAMASLFSILTGSLAWNSLLLLFRFYL</sequence>
<keyword evidence="1" id="KW-0812">Transmembrane</keyword>
<organism evidence="2 3">
    <name type="scientific">Popillia japonica</name>
    <name type="common">Japanese beetle</name>
    <dbReference type="NCBI Taxonomy" id="7064"/>
    <lineage>
        <taxon>Eukaryota</taxon>
        <taxon>Metazoa</taxon>
        <taxon>Ecdysozoa</taxon>
        <taxon>Arthropoda</taxon>
        <taxon>Hexapoda</taxon>
        <taxon>Insecta</taxon>
        <taxon>Pterygota</taxon>
        <taxon>Neoptera</taxon>
        <taxon>Endopterygota</taxon>
        <taxon>Coleoptera</taxon>
        <taxon>Polyphaga</taxon>
        <taxon>Scarabaeiformia</taxon>
        <taxon>Scarabaeidae</taxon>
        <taxon>Rutelinae</taxon>
        <taxon>Popillia</taxon>
    </lineage>
</organism>
<feature type="transmembrane region" description="Helical" evidence="1">
    <location>
        <begin position="98"/>
        <end position="117"/>
    </location>
</feature>
<dbReference type="AlphaFoldDB" id="A0AAW1MBF6"/>
<accession>A0AAW1MBF6</accession>
<dbReference type="EMBL" id="JASPKY010000068">
    <property type="protein sequence ID" value="KAK9743555.1"/>
    <property type="molecule type" value="Genomic_DNA"/>
</dbReference>
<reference evidence="2 3" key="1">
    <citation type="journal article" date="2024" name="BMC Genomics">
        <title>De novo assembly and annotation of Popillia japonica's genome with initial clues to its potential as an invasive pest.</title>
        <authorList>
            <person name="Cucini C."/>
            <person name="Boschi S."/>
            <person name="Funari R."/>
            <person name="Cardaioli E."/>
            <person name="Iannotti N."/>
            <person name="Marturano G."/>
            <person name="Paoli F."/>
            <person name="Bruttini M."/>
            <person name="Carapelli A."/>
            <person name="Frati F."/>
            <person name="Nardi F."/>
        </authorList>
    </citation>
    <scope>NUCLEOTIDE SEQUENCE [LARGE SCALE GENOMIC DNA]</scope>
    <source>
        <strain evidence="2">DMR45628</strain>
    </source>
</reference>